<dbReference type="OrthoDB" id="3264323at2759"/>
<dbReference type="AlphaFoldDB" id="G4TWF3"/>
<accession>G4TWF3</accession>
<dbReference type="Proteomes" id="UP000007148">
    <property type="component" value="Unassembled WGS sequence"/>
</dbReference>
<proteinExistence type="predicted"/>
<keyword evidence="1" id="KW-1133">Transmembrane helix</keyword>
<dbReference type="InParanoid" id="G4TWF3"/>
<feature type="transmembrane region" description="Helical" evidence="1">
    <location>
        <begin position="97"/>
        <end position="114"/>
    </location>
</feature>
<evidence type="ECO:0000313" key="2">
    <source>
        <dbReference type="EMBL" id="CCA75646.1"/>
    </source>
</evidence>
<dbReference type="EMBL" id="CAFZ01000490">
    <property type="protein sequence ID" value="CCA75646.1"/>
    <property type="molecule type" value="Genomic_DNA"/>
</dbReference>
<gene>
    <name evidence="2" type="ORF">PIIN_09637</name>
</gene>
<sequence length="179" mass="19118">MGLYGSPFLATQPPLYISRPRDQLPGDHLSPFLSPASSFPFVPFSPPSHSPLRSTTMPFAQGDIFTATLDDNQVFQRPGASSSRSSSLFSSIHSSQFFIISFLLFVGTALQAYFAPASSVQFAVAGTDTFQSFARDAVLVISDMLSPLMLLAIGVGMAGTLCRGLEVVIESAAFRGRAL</sequence>
<keyword evidence="1" id="KW-0812">Transmembrane</keyword>
<keyword evidence="3" id="KW-1185">Reference proteome</keyword>
<dbReference type="HOGENOM" id="CLU_1504031_0_0_1"/>
<evidence type="ECO:0000313" key="3">
    <source>
        <dbReference type="Proteomes" id="UP000007148"/>
    </source>
</evidence>
<reference evidence="2 3" key="1">
    <citation type="journal article" date="2011" name="PLoS Pathog.">
        <title>Endophytic Life Strategies Decoded by Genome and Transcriptome Analyses of the Mutualistic Root Symbiont Piriformospora indica.</title>
        <authorList>
            <person name="Zuccaro A."/>
            <person name="Lahrmann U."/>
            <person name="Guldener U."/>
            <person name="Langen G."/>
            <person name="Pfiffi S."/>
            <person name="Biedenkopf D."/>
            <person name="Wong P."/>
            <person name="Samans B."/>
            <person name="Grimm C."/>
            <person name="Basiewicz M."/>
            <person name="Murat C."/>
            <person name="Martin F."/>
            <person name="Kogel K.H."/>
        </authorList>
    </citation>
    <scope>NUCLEOTIDE SEQUENCE [LARGE SCALE GENOMIC DNA]</scope>
    <source>
        <strain evidence="2 3">DSM 11827</strain>
    </source>
</reference>
<name>G4TWF3_SERID</name>
<organism evidence="2 3">
    <name type="scientific">Serendipita indica (strain DSM 11827)</name>
    <name type="common">Root endophyte fungus</name>
    <name type="synonym">Piriformospora indica</name>
    <dbReference type="NCBI Taxonomy" id="1109443"/>
    <lineage>
        <taxon>Eukaryota</taxon>
        <taxon>Fungi</taxon>
        <taxon>Dikarya</taxon>
        <taxon>Basidiomycota</taxon>
        <taxon>Agaricomycotina</taxon>
        <taxon>Agaricomycetes</taxon>
        <taxon>Sebacinales</taxon>
        <taxon>Serendipitaceae</taxon>
        <taxon>Serendipita</taxon>
    </lineage>
</organism>
<protein>
    <submittedName>
        <fullName evidence="2">Uncharacterized protein</fullName>
    </submittedName>
</protein>
<feature type="transmembrane region" description="Helical" evidence="1">
    <location>
        <begin position="148"/>
        <end position="169"/>
    </location>
</feature>
<keyword evidence="1" id="KW-0472">Membrane</keyword>
<evidence type="ECO:0000256" key="1">
    <source>
        <dbReference type="SAM" id="Phobius"/>
    </source>
</evidence>
<comment type="caution">
    <text evidence="2">The sequence shown here is derived from an EMBL/GenBank/DDBJ whole genome shotgun (WGS) entry which is preliminary data.</text>
</comment>